<gene>
    <name evidence="6" type="primary">Rims2-L2</name>
    <name evidence="6" type="ORF">Hamer_G016036</name>
</gene>
<keyword evidence="7" id="KW-1185">Reference proteome</keyword>
<feature type="region of interest" description="Disordered" evidence="3">
    <location>
        <begin position="357"/>
        <end position="399"/>
    </location>
</feature>
<feature type="region of interest" description="Disordered" evidence="3">
    <location>
        <begin position="322"/>
        <end position="345"/>
    </location>
</feature>
<dbReference type="GO" id="GO:0044325">
    <property type="term" value="F:transmembrane transporter binding"/>
    <property type="evidence" value="ECO:0007669"/>
    <property type="project" value="TreeGrafter"/>
</dbReference>
<evidence type="ECO:0000256" key="2">
    <source>
        <dbReference type="ARBA" id="ARBA00034103"/>
    </source>
</evidence>
<dbReference type="InterPro" id="IPR039032">
    <property type="entry name" value="Rim-like"/>
</dbReference>
<dbReference type="GO" id="GO:0048791">
    <property type="term" value="P:calcium ion-regulated exocytosis of neurotransmitter"/>
    <property type="evidence" value="ECO:0007669"/>
    <property type="project" value="TreeGrafter"/>
</dbReference>
<dbReference type="GO" id="GO:0042391">
    <property type="term" value="P:regulation of membrane potential"/>
    <property type="evidence" value="ECO:0007669"/>
    <property type="project" value="TreeGrafter"/>
</dbReference>
<evidence type="ECO:0000259" key="5">
    <source>
        <dbReference type="PROSITE" id="PS50106"/>
    </source>
</evidence>
<comment type="subcellular location">
    <subcellularLocation>
        <location evidence="2">Synapse</location>
    </subcellularLocation>
</comment>
<dbReference type="SMART" id="SM00239">
    <property type="entry name" value="C2"/>
    <property type="match status" value="2"/>
</dbReference>
<dbReference type="SUPFAM" id="SSF49562">
    <property type="entry name" value="C2 domain (Calcium/lipid-binding domain, CaLB)"/>
    <property type="match status" value="2"/>
</dbReference>
<dbReference type="GO" id="GO:0031267">
    <property type="term" value="F:small GTPase binding"/>
    <property type="evidence" value="ECO:0007669"/>
    <property type="project" value="InterPro"/>
</dbReference>
<dbReference type="SMART" id="SM00228">
    <property type="entry name" value="PDZ"/>
    <property type="match status" value="1"/>
</dbReference>
<reference evidence="6" key="1">
    <citation type="journal article" date="2021" name="Sci. Adv.">
        <title>The American lobster genome reveals insights on longevity, neural, and immune adaptations.</title>
        <authorList>
            <person name="Polinski J.M."/>
            <person name="Zimin A.V."/>
            <person name="Clark K.F."/>
            <person name="Kohn A.B."/>
            <person name="Sadowski N."/>
            <person name="Timp W."/>
            <person name="Ptitsyn A."/>
            <person name="Khanna P."/>
            <person name="Romanova D.Y."/>
            <person name="Williams P."/>
            <person name="Greenwood S.J."/>
            <person name="Moroz L.L."/>
            <person name="Walt D.R."/>
            <person name="Bodnar A.G."/>
        </authorList>
    </citation>
    <scope>NUCLEOTIDE SEQUENCE</scope>
    <source>
        <strain evidence="6">GMGI-L3</strain>
    </source>
</reference>
<dbReference type="Pfam" id="PF00168">
    <property type="entry name" value="C2"/>
    <property type="match status" value="2"/>
</dbReference>
<keyword evidence="1" id="KW-0770">Synapse</keyword>
<feature type="region of interest" description="Disordered" evidence="3">
    <location>
        <begin position="251"/>
        <end position="287"/>
    </location>
</feature>
<name>A0A8J5MLC5_HOMAM</name>
<evidence type="ECO:0000256" key="1">
    <source>
        <dbReference type="ARBA" id="ARBA00023018"/>
    </source>
</evidence>
<proteinExistence type="predicted"/>
<dbReference type="GO" id="GO:0050806">
    <property type="term" value="P:positive regulation of synaptic transmission"/>
    <property type="evidence" value="ECO:0007669"/>
    <property type="project" value="TreeGrafter"/>
</dbReference>
<comment type="caution">
    <text evidence="6">The sequence shown here is derived from an EMBL/GenBank/DDBJ whole genome shotgun (WGS) entry which is preliminary data.</text>
</comment>
<dbReference type="PANTHER" id="PTHR12157:SF24">
    <property type="entry name" value="FIFE, ISOFORM D"/>
    <property type="match status" value="1"/>
</dbReference>
<dbReference type="InterPro" id="IPR001478">
    <property type="entry name" value="PDZ"/>
</dbReference>
<feature type="domain" description="C2" evidence="4">
    <location>
        <begin position="426"/>
        <end position="545"/>
    </location>
</feature>
<dbReference type="InterPro" id="IPR035892">
    <property type="entry name" value="C2_domain_sf"/>
</dbReference>
<dbReference type="Gene3D" id="2.60.40.150">
    <property type="entry name" value="C2 domain"/>
    <property type="match status" value="2"/>
</dbReference>
<dbReference type="PANTHER" id="PTHR12157">
    <property type="entry name" value="REGULATING SYNAPTIC MEMBRANE EXOCYTOSIS PROTEIN"/>
    <property type="match status" value="1"/>
</dbReference>
<dbReference type="GO" id="GO:0042734">
    <property type="term" value="C:presynaptic membrane"/>
    <property type="evidence" value="ECO:0007669"/>
    <property type="project" value="TreeGrafter"/>
</dbReference>
<dbReference type="AlphaFoldDB" id="A0A8J5MLC5"/>
<organism evidence="6 7">
    <name type="scientific">Homarus americanus</name>
    <name type="common">American lobster</name>
    <dbReference type="NCBI Taxonomy" id="6706"/>
    <lineage>
        <taxon>Eukaryota</taxon>
        <taxon>Metazoa</taxon>
        <taxon>Ecdysozoa</taxon>
        <taxon>Arthropoda</taxon>
        <taxon>Crustacea</taxon>
        <taxon>Multicrustacea</taxon>
        <taxon>Malacostraca</taxon>
        <taxon>Eumalacostraca</taxon>
        <taxon>Eucarida</taxon>
        <taxon>Decapoda</taxon>
        <taxon>Pleocyemata</taxon>
        <taxon>Astacidea</taxon>
        <taxon>Nephropoidea</taxon>
        <taxon>Nephropidae</taxon>
        <taxon>Homarus</taxon>
    </lineage>
</organism>
<dbReference type="InterPro" id="IPR036034">
    <property type="entry name" value="PDZ_sf"/>
</dbReference>
<feature type="domain" description="C2" evidence="4">
    <location>
        <begin position="112"/>
        <end position="234"/>
    </location>
</feature>
<evidence type="ECO:0000259" key="4">
    <source>
        <dbReference type="PROSITE" id="PS50004"/>
    </source>
</evidence>
<dbReference type="EMBL" id="JAHLQT010041065">
    <property type="protein sequence ID" value="KAG7155659.1"/>
    <property type="molecule type" value="Genomic_DNA"/>
</dbReference>
<evidence type="ECO:0000313" key="6">
    <source>
        <dbReference type="EMBL" id="KAG7155659.1"/>
    </source>
</evidence>
<evidence type="ECO:0000313" key="7">
    <source>
        <dbReference type="Proteomes" id="UP000747542"/>
    </source>
</evidence>
<dbReference type="GO" id="GO:0048167">
    <property type="term" value="P:regulation of synaptic plasticity"/>
    <property type="evidence" value="ECO:0007669"/>
    <property type="project" value="TreeGrafter"/>
</dbReference>
<feature type="domain" description="PDZ" evidence="5">
    <location>
        <begin position="1"/>
        <end position="67"/>
    </location>
</feature>
<sequence>MFARGLGMRVVGGKVGTDGHLFAYVVWTVRGGPAEVAGVSQGDKVLEWNGVGLTDRTFEEVCSIMEELLPQDDTVELLLEPSNDLRSLDYGDDPSALVQQKKGSLEGRSPSVSGKLQIQLWYDQEKSHLIVTVVSAHDLRFRDSSTYGPPEAFVCLRLYPFSDCKIHSTGVAESSCKPMWNSSFIWEGLTADSLMGLTLEMSVWDFVSDSENGFLGETLIDLRHAYLDERPTWYRLQERRSRSANATPRGSIISYDFTAPPIRRPSSVRSGSDDGEDSRNSSLDSGLLHPDLAWRESRSPSRRGSSLSEQAENEVYQLSRSYPHSLPQSRRSSVAYQSSSSPEFKAEDLEARLSVSMSPLERRRSHSFRSSTRSEFLQGGDEYPRQRRASHSALTRSHSLKTNNQEHPAMVAHTKNWERGEENDFTLGEIHLVLTLTKGHLQVEVSSARGLPTAASGQDPDTYVKTYLREGNRRLQKRKTRVTRHSREPQYQQSLRYAAQDVLGRTLLVMVWERQRGFEHNIGMGVAEISLTKLEQGQQSLSGWYRLLPASSVIRVDSDSGDSVR</sequence>
<dbReference type="Proteomes" id="UP000747542">
    <property type="component" value="Unassembled WGS sequence"/>
</dbReference>
<dbReference type="GO" id="GO:0048788">
    <property type="term" value="C:cytoskeleton of presynaptic active zone"/>
    <property type="evidence" value="ECO:0007669"/>
    <property type="project" value="TreeGrafter"/>
</dbReference>
<protein>
    <submittedName>
        <fullName evidence="6">Regulating synaptic membrane exocytosis protein 2-like 2</fullName>
    </submittedName>
</protein>
<accession>A0A8J5MLC5</accession>
<dbReference type="InterPro" id="IPR000008">
    <property type="entry name" value="C2_dom"/>
</dbReference>
<feature type="compositionally biased region" description="Low complexity" evidence="3">
    <location>
        <begin position="328"/>
        <end position="341"/>
    </location>
</feature>
<dbReference type="SUPFAM" id="SSF50156">
    <property type="entry name" value="PDZ domain-like"/>
    <property type="match status" value="1"/>
</dbReference>
<dbReference type="PROSITE" id="PS50004">
    <property type="entry name" value="C2"/>
    <property type="match status" value="2"/>
</dbReference>
<evidence type="ECO:0000256" key="3">
    <source>
        <dbReference type="SAM" id="MobiDB-lite"/>
    </source>
</evidence>
<dbReference type="Gene3D" id="2.30.42.10">
    <property type="match status" value="1"/>
</dbReference>
<dbReference type="PROSITE" id="PS50106">
    <property type="entry name" value="PDZ"/>
    <property type="match status" value="1"/>
</dbReference>